<comment type="catalytic activity">
    <reaction evidence="1">
        <text>Hydrolysis of alkylated DNA, releasing 3-methyladenine, 3-methylguanine, 7-methylguanine and 7-methyladenine.</text>
        <dbReference type="EC" id="3.2.2.21"/>
    </reaction>
</comment>
<dbReference type="CDD" id="cd00056">
    <property type="entry name" value="ENDO3c"/>
    <property type="match status" value="1"/>
</dbReference>
<dbReference type="InterPro" id="IPR035451">
    <property type="entry name" value="Ada-like_dom_sf"/>
</dbReference>
<evidence type="ECO:0000256" key="4">
    <source>
        <dbReference type="ARBA" id="ARBA00022801"/>
    </source>
</evidence>
<keyword evidence="4" id="KW-0378">Hydrolase</keyword>
<dbReference type="SMART" id="SM00478">
    <property type="entry name" value="ENDO3c"/>
    <property type="match status" value="1"/>
</dbReference>
<dbReference type="Pfam" id="PF07934">
    <property type="entry name" value="OGG_N"/>
    <property type="match status" value="1"/>
</dbReference>
<organism evidence="8 9">
    <name type="scientific">Tumebacillus lacus</name>
    <dbReference type="NCBI Taxonomy" id="2995335"/>
    <lineage>
        <taxon>Bacteria</taxon>
        <taxon>Bacillati</taxon>
        <taxon>Bacillota</taxon>
        <taxon>Bacilli</taxon>
        <taxon>Bacillales</taxon>
        <taxon>Alicyclobacillaceae</taxon>
        <taxon>Tumebacillus</taxon>
    </lineage>
</organism>
<feature type="domain" description="HhH-GPD" evidence="7">
    <location>
        <begin position="202"/>
        <end position="366"/>
    </location>
</feature>
<evidence type="ECO:0000313" key="8">
    <source>
        <dbReference type="EMBL" id="MCX7571093.1"/>
    </source>
</evidence>
<dbReference type="PANTHER" id="PTHR43003">
    <property type="entry name" value="DNA-3-METHYLADENINE GLYCOSYLASE"/>
    <property type="match status" value="1"/>
</dbReference>
<dbReference type="Gene3D" id="3.40.10.10">
    <property type="entry name" value="DNA Methylphosphotriester Repair Domain"/>
    <property type="match status" value="1"/>
</dbReference>
<protein>
    <recommendedName>
        <fullName evidence="2">DNA-3-methyladenine glycosylase II</fullName>
        <ecNumber evidence="2">3.2.2.21</ecNumber>
    </recommendedName>
</protein>
<evidence type="ECO:0000256" key="5">
    <source>
        <dbReference type="ARBA" id="ARBA00023159"/>
    </source>
</evidence>
<proteinExistence type="predicted"/>
<evidence type="ECO:0000256" key="3">
    <source>
        <dbReference type="ARBA" id="ARBA00022763"/>
    </source>
</evidence>
<dbReference type="InterPro" id="IPR003265">
    <property type="entry name" value="HhH-GPD_domain"/>
</dbReference>
<reference evidence="8 9" key="1">
    <citation type="submission" date="2022-11" db="EMBL/GenBank/DDBJ databases">
        <title>Study of microbial diversity in lake waters.</title>
        <authorList>
            <person name="Zhang J."/>
        </authorList>
    </citation>
    <scope>NUCLEOTIDE SEQUENCE [LARGE SCALE GENOMIC DNA]</scope>
    <source>
        <strain evidence="8 9">DT12</strain>
    </source>
</reference>
<dbReference type="InterPro" id="IPR023170">
    <property type="entry name" value="HhH_base_excis_C"/>
</dbReference>
<dbReference type="InterPro" id="IPR012904">
    <property type="entry name" value="OGG_N"/>
</dbReference>
<keyword evidence="3" id="KW-0227">DNA damage</keyword>
<comment type="caution">
    <text evidence="8">The sequence shown here is derived from an EMBL/GenBank/DDBJ whole genome shotgun (WGS) entry which is preliminary data.</text>
</comment>
<dbReference type="Gene3D" id="3.30.310.20">
    <property type="entry name" value="DNA-3-methyladenine glycosylase AlkA, N-terminal domain"/>
    <property type="match status" value="1"/>
</dbReference>
<sequence>MQNDAKFDGVFYTCVKTTNIYCRPSCRAKRPDLKNVVYVRSRREAERAGYRACKVCFPQMPEERWTYEKGTMRLSVEGEFSLSEALMYLTRSSEECLHRVVGDTLLKLLEIDGERVLIEVGSKPDADGETVEIRFRNGIPKESIRMAAAHYVWEWLDLERDLAPFYRMAGDDPLLKKVVDAHRGLRIVRIPDLFEALCWAVIGQQINLVFAYTLKKRLVERYGERMEWEGETYWLFPVPERIAELTMDELRALQFTGKKAEYLIEVARQIATKSLTKEGLLALSGSEAEQAMLKIRGIGPWTASYVAMRCLGDASAFPVGDAGLQNAIKKQLGMDRKPTREEMMSLAQGWEGWQAYATFYLWRSLAEGN</sequence>
<evidence type="ECO:0000256" key="6">
    <source>
        <dbReference type="ARBA" id="ARBA00023204"/>
    </source>
</evidence>
<evidence type="ECO:0000259" key="7">
    <source>
        <dbReference type="SMART" id="SM00478"/>
    </source>
</evidence>
<dbReference type="Pfam" id="PF00730">
    <property type="entry name" value="HhH-GPD"/>
    <property type="match status" value="1"/>
</dbReference>
<evidence type="ECO:0000313" key="9">
    <source>
        <dbReference type="Proteomes" id="UP001208017"/>
    </source>
</evidence>
<evidence type="ECO:0000256" key="1">
    <source>
        <dbReference type="ARBA" id="ARBA00000086"/>
    </source>
</evidence>
<keyword evidence="6" id="KW-0234">DNA repair</keyword>
<dbReference type="Gene3D" id="1.10.1670.10">
    <property type="entry name" value="Helix-hairpin-Helix base-excision DNA repair enzymes (C-terminal)"/>
    <property type="match status" value="1"/>
</dbReference>
<dbReference type="InterPro" id="IPR004026">
    <property type="entry name" value="Ada_DNA_repair_Zn-bd"/>
</dbReference>
<dbReference type="SUPFAM" id="SSF57884">
    <property type="entry name" value="Ada DNA repair protein, N-terminal domain (N-Ada 10)"/>
    <property type="match status" value="1"/>
</dbReference>
<gene>
    <name evidence="8" type="ORF">OS242_14170</name>
</gene>
<dbReference type="PANTHER" id="PTHR43003:SF12">
    <property type="entry name" value="DNA-3-METHYLADENINE GLYCOSYLASE"/>
    <property type="match status" value="1"/>
</dbReference>
<dbReference type="SUPFAM" id="SSF48150">
    <property type="entry name" value="DNA-glycosylase"/>
    <property type="match status" value="1"/>
</dbReference>
<name>A0ABT3X2H5_9BACL</name>
<dbReference type="Gene3D" id="1.10.340.30">
    <property type="entry name" value="Hypothetical protein, domain 2"/>
    <property type="match status" value="1"/>
</dbReference>
<accession>A0ABT3X2H5</accession>
<dbReference type="EC" id="3.2.2.21" evidence="2"/>
<dbReference type="Proteomes" id="UP001208017">
    <property type="component" value="Unassembled WGS sequence"/>
</dbReference>
<keyword evidence="9" id="KW-1185">Reference proteome</keyword>
<dbReference type="EMBL" id="JAPMLT010000008">
    <property type="protein sequence ID" value="MCX7571093.1"/>
    <property type="molecule type" value="Genomic_DNA"/>
</dbReference>
<dbReference type="InterPro" id="IPR011257">
    <property type="entry name" value="DNA_glycosylase"/>
</dbReference>
<dbReference type="InterPro" id="IPR037046">
    <property type="entry name" value="AlkA_N_sf"/>
</dbReference>
<dbReference type="Pfam" id="PF02805">
    <property type="entry name" value="Ada_Zn_binding"/>
    <property type="match status" value="1"/>
</dbReference>
<evidence type="ECO:0000256" key="2">
    <source>
        <dbReference type="ARBA" id="ARBA00012000"/>
    </source>
</evidence>
<keyword evidence="5" id="KW-0010">Activator</keyword>
<dbReference type="InterPro" id="IPR051912">
    <property type="entry name" value="Alkylbase_DNA_Glycosylase/TA"/>
</dbReference>